<evidence type="ECO:0000313" key="8">
    <source>
        <dbReference type="EMBL" id="KAK9816691.1"/>
    </source>
</evidence>
<dbReference type="GO" id="GO:0002181">
    <property type="term" value="P:cytoplasmic translation"/>
    <property type="evidence" value="ECO:0007669"/>
    <property type="project" value="TreeGrafter"/>
</dbReference>
<keyword evidence="1 4" id="KW-0479">Metal-binding</keyword>
<dbReference type="SUPFAM" id="SSF90229">
    <property type="entry name" value="CCCH zinc finger"/>
    <property type="match status" value="1"/>
</dbReference>
<feature type="coiled-coil region" evidence="5">
    <location>
        <begin position="212"/>
        <end position="240"/>
    </location>
</feature>
<feature type="domain" description="C3H1-type" evidence="7">
    <location>
        <begin position="170"/>
        <end position="207"/>
    </location>
</feature>
<evidence type="ECO:0000256" key="6">
    <source>
        <dbReference type="SAM" id="MobiDB-lite"/>
    </source>
</evidence>
<evidence type="ECO:0000256" key="1">
    <source>
        <dbReference type="ARBA" id="ARBA00022723"/>
    </source>
</evidence>
<dbReference type="AlphaFoldDB" id="A0AAW1Q6Z3"/>
<proteinExistence type="predicted"/>
<keyword evidence="2 4" id="KW-0863">Zinc-finger</keyword>
<dbReference type="GO" id="GO:0008270">
    <property type="term" value="F:zinc ion binding"/>
    <property type="evidence" value="ECO:0007669"/>
    <property type="project" value="UniProtKB-KW"/>
</dbReference>
<dbReference type="Gene3D" id="3.30.1370.210">
    <property type="match status" value="1"/>
</dbReference>
<evidence type="ECO:0000256" key="3">
    <source>
        <dbReference type="ARBA" id="ARBA00022833"/>
    </source>
</evidence>
<protein>
    <recommendedName>
        <fullName evidence="7">C3H1-type domain-containing protein</fullName>
    </recommendedName>
</protein>
<evidence type="ECO:0000313" key="9">
    <source>
        <dbReference type="Proteomes" id="UP001489004"/>
    </source>
</evidence>
<dbReference type="EMBL" id="JALJOR010000005">
    <property type="protein sequence ID" value="KAK9816691.1"/>
    <property type="molecule type" value="Genomic_DNA"/>
</dbReference>
<comment type="caution">
    <text evidence="8">The sequence shown here is derived from an EMBL/GenBank/DDBJ whole genome shotgun (WGS) entry which is preliminary data.</text>
</comment>
<accession>A0AAW1Q6Z3</accession>
<dbReference type="Proteomes" id="UP001489004">
    <property type="component" value="Unassembled WGS sequence"/>
</dbReference>
<feature type="compositionally biased region" description="Acidic residues" evidence="6">
    <location>
        <begin position="376"/>
        <end position="402"/>
    </location>
</feature>
<evidence type="ECO:0000256" key="2">
    <source>
        <dbReference type="ARBA" id="ARBA00022771"/>
    </source>
</evidence>
<dbReference type="PANTHER" id="PTHR12681">
    <property type="entry name" value="ZINC FINGER-CONTAINING PROTEIN P48ZNF"/>
    <property type="match status" value="1"/>
</dbReference>
<dbReference type="InterPro" id="IPR032378">
    <property type="entry name" value="ZC3H15/TMA46_C"/>
</dbReference>
<dbReference type="PANTHER" id="PTHR12681:SF0">
    <property type="entry name" value="ZINC FINGER CCCH DOMAIN-CONTAINING PROTEIN 15"/>
    <property type="match status" value="1"/>
</dbReference>
<feature type="compositionally biased region" description="Low complexity" evidence="6">
    <location>
        <begin position="50"/>
        <end position="62"/>
    </location>
</feature>
<feature type="zinc finger region" description="C3H1-type" evidence="4">
    <location>
        <begin position="96"/>
        <end position="123"/>
    </location>
</feature>
<dbReference type="PROSITE" id="PS50103">
    <property type="entry name" value="ZF_C3H1"/>
    <property type="match status" value="2"/>
</dbReference>
<feature type="compositionally biased region" description="Low complexity" evidence="6">
    <location>
        <begin position="322"/>
        <end position="333"/>
    </location>
</feature>
<keyword evidence="9" id="KW-1185">Reference proteome</keyword>
<keyword evidence="5" id="KW-0175">Coiled coil</keyword>
<dbReference type="Pfam" id="PF16543">
    <property type="entry name" value="DFRP_C"/>
    <property type="match status" value="1"/>
</dbReference>
<feature type="compositionally biased region" description="Basic and acidic residues" evidence="6">
    <location>
        <begin position="308"/>
        <end position="321"/>
    </location>
</feature>
<feature type="domain" description="C3H1-type" evidence="7">
    <location>
        <begin position="96"/>
        <end position="123"/>
    </location>
</feature>
<dbReference type="GO" id="GO:0005829">
    <property type="term" value="C:cytosol"/>
    <property type="evidence" value="ECO:0007669"/>
    <property type="project" value="TreeGrafter"/>
</dbReference>
<dbReference type="InterPro" id="IPR000571">
    <property type="entry name" value="Znf_CCCH"/>
</dbReference>
<evidence type="ECO:0000256" key="4">
    <source>
        <dbReference type="PROSITE-ProRule" id="PRU00723"/>
    </source>
</evidence>
<feature type="region of interest" description="Disordered" evidence="6">
    <location>
        <begin position="50"/>
        <end position="71"/>
    </location>
</feature>
<sequence>MPPKKGAAKAAKAVDKNVKAAKAKAAEDKTFGLKNKNKSNKVRSYVEQVQKQVQVNNGPKTTAPKDKKKAELERQKELNELFAVAIKQPKVPPGVDPKSIVCEYFRAGQCTKGFKCKFSHDLNVERKGAKIDLFTDRRGLEEEGEGMEDWDQEQLEKVVAEKHGKEKPSNETTIICKFFLDAVERKQYGWFWVCPNGKDCKYRHALPPGYVLKSQMKELLELEKANAKSIEETIEEERAKVDAKTPITQETFKAWHQRKTEEKRRSFADTDEERKRRGLLTGREIFMQEGFQAEDDLGAADDWHTREDEEAEMQRIQEEALARNARAAAEMRGGANGGAGPSGYSSEPTGAEAGPSTANGTSAGATKLQLSKEDEQLFLDDDDDDDETDDEDSDEEELDELEAQIKDTSLQ</sequence>
<dbReference type="Gene3D" id="6.20.400.10">
    <property type="match status" value="1"/>
</dbReference>
<feature type="zinc finger region" description="C3H1-type" evidence="4">
    <location>
        <begin position="170"/>
        <end position="207"/>
    </location>
</feature>
<feature type="region of interest" description="Disordered" evidence="6">
    <location>
        <begin position="308"/>
        <end position="411"/>
    </location>
</feature>
<dbReference type="SMART" id="SM00356">
    <property type="entry name" value="ZnF_C3H1"/>
    <property type="match status" value="2"/>
</dbReference>
<dbReference type="GO" id="GO:0003729">
    <property type="term" value="F:mRNA binding"/>
    <property type="evidence" value="ECO:0007669"/>
    <property type="project" value="TreeGrafter"/>
</dbReference>
<gene>
    <name evidence="8" type="ORF">WJX72_003761</name>
</gene>
<reference evidence="8 9" key="1">
    <citation type="journal article" date="2024" name="Nat. Commun.">
        <title>Phylogenomics reveals the evolutionary origins of lichenization in chlorophyte algae.</title>
        <authorList>
            <person name="Puginier C."/>
            <person name="Libourel C."/>
            <person name="Otte J."/>
            <person name="Skaloud P."/>
            <person name="Haon M."/>
            <person name="Grisel S."/>
            <person name="Petersen M."/>
            <person name="Berrin J.G."/>
            <person name="Delaux P.M."/>
            <person name="Dal Grande F."/>
            <person name="Keller J."/>
        </authorList>
    </citation>
    <scope>NUCLEOTIDE SEQUENCE [LARGE SCALE GENOMIC DNA]</scope>
    <source>
        <strain evidence="8 9">SAG 2043</strain>
    </source>
</reference>
<keyword evidence="3 4" id="KW-0862">Zinc</keyword>
<organism evidence="8 9">
    <name type="scientific">[Myrmecia] bisecta</name>
    <dbReference type="NCBI Taxonomy" id="41462"/>
    <lineage>
        <taxon>Eukaryota</taxon>
        <taxon>Viridiplantae</taxon>
        <taxon>Chlorophyta</taxon>
        <taxon>core chlorophytes</taxon>
        <taxon>Trebouxiophyceae</taxon>
        <taxon>Trebouxiales</taxon>
        <taxon>Trebouxiaceae</taxon>
        <taxon>Myrmecia</taxon>
    </lineage>
</organism>
<evidence type="ECO:0000256" key="5">
    <source>
        <dbReference type="SAM" id="Coils"/>
    </source>
</evidence>
<evidence type="ECO:0000259" key="7">
    <source>
        <dbReference type="PROSITE" id="PS50103"/>
    </source>
</evidence>
<name>A0AAW1Q6Z3_9CHLO</name>
<dbReference type="InterPro" id="IPR036855">
    <property type="entry name" value="Znf_CCCH_sf"/>
</dbReference>